<feature type="domain" description="Cyclic nucleotide-binding" evidence="12">
    <location>
        <begin position="470"/>
        <end position="569"/>
    </location>
</feature>
<feature type="transmembrane region" description="Helical" evidence="11">
    <location>
        <begin position="64"/>
        <end position="86"/>
    </location>
</feature>
<keyword evidence="8" id="KW-1071">Ligand-gated ion channel</keyword>
<dbReference type="RefSeq" id="XP_021821657.1">
    <property type="nucleotide sequence ID" value="XM_021965965.1"/>
</dbReference>
<reference evidence="14 15" key="1">
    <citation type="submission" date="2025-04" db="UniProtKB">
        <authorList>
            <consortium name="RefSeq"/>
        </authorList>
    </citation>
    <scope>IDENTIFICATION</scope>
</reference>
<feature type="transmembrane region" description="Helical" evidence="11">
    <location>
        <begin position="169"/>
        <end position="190"/>
    </location>
</feature>
<evidence type="ECO:0000256" key="11">
    <source>
        <dbReference type="SAM" id="Phobius"/>
    </source>
</evidence>
<accession>A0A6P5T364</accession>
<feature type="transmembrane region" description="Helical" evidence="11">
    <location>
        <begin position="363"/>
        <end position="381"/>
    </location>
</feature>
<evidence type="ECO:0000259" key="12">
    <source>
        <dbReference type="PROSITE" id="PS50042"/>
    </source>
</evidence>
<organism evidence="13 15">
    <name type="scientific">Prunus avium</name>
    <name type="common">Cherry</name>
    <name type="synonym">Cerasus avium</name>
    <dbReference type="NCBI Taxonomy" id="42229"/>
    <lineage>
        <taxon>Eukaryota</taxon>
        <taxon>Viridiplantae</taxon>
        <taxon>Streptophyta</taxon>
        <taxon>Embryophyta</taxon>
        <taxon>Tracheophyta</taxon>
        <taxon>Spermatophyta</taxon>
        <taxon>Magnoliopsida</taxon>
        <taxon>eudicotyledons</taxon>
        <taxon>Gunneridae</taxon>
        <taxon>Pentapetalae</taxon>
        <taxon>rosids</taxon>
        <taxon>fabids</taxon>
        <taxon>Rosales</taxon>
        <taxon>Rosaceae</taxon>
        <taxon>Amygdaloideae</taxon>
        <taxon>Amygdaleae</taxon>
        <taxon>Prunus</taxon>
    </lineage>
</organism>
<dbReference type="InterPro" id="IPR005821">
    <property type="entry name" value="Ion_trans_dom"/>
</dbReference>
<comment type="subcellular location">
    <subcellularLocation>
        <location evidence="1">Membrane</location>
        <topology evidence="1">Multi-pass membrane protein</topology>
    </subcellularLocation>
</comment>
<evidence type="ECO:0000256" key="5">
    <source>
        <dbReference type="ARBA" id="ARBA00022989"/>
    </source>
</evidence>
<feature type="transmembrane region" description="Helical" evidence="11">
    <location>
        <begin position="241"/>
        <end position="260"/>
    </location>
</feature>
<evidence type="ECO:0000256" key="10">
    <source>
        <dbReference type="SAM" id="MobiDB-lite"/>
    </source>
</evidence>
<dbReference type="PROSITE" id="PS50042">
    <property type="entry name" value="CNMP_BINDING_3"/>
    <property type="match status" value="1"/>
</dbReference>
<dbReference type="SUPFAM" id="SSF51206">
    <property type="entry name" value="cAMP-binding domain-like"/>
    <property type="match status" value="1"/>
</dbReference>
<dbReference type="GeneID" id="110763212"/>
<keyword evidence="4 11" id="KW-0812">Transmembrane</keyword>
<evidence type="ECO:0000256" key="8">
    <source>
        <dbReference type="ARBA" id="ARBA00023286"/>
    </source>
</evidence>
<evidence type="ECO:0000256" key="1">
    <source>
        <dbReference type="ARBA" id="ARBA00004141"/>
    </source>
</evidence>
<dbReference type="PANTHER" id="PTHR45651">
    <property type="entry name" value="CYCLIC NUCLEOTIDE-GATED ION CHANNEL 15-RELATED-RELATED"/>
    <property type="match status" value="1"/>
</dbReference>
<dbReference type="InterPro" id="IPR000595">
    <property type="entry name" value="cNMP-bd_dom"/>
</dbReference>
<keyword evidence="13" id="KW-1185">Reference proteome</keyword>
<name>A0A6P5T364_PRUAV</name>
<gene>
    <name evidence="14 15" type="primary">LOC110763212</name>
</gene>
<dbReference type="PANTHER" id="PTHR45651:SF68">
    <property type="entry name" value="ION TRANSPORT DOMAIN-CONTAINING PROTEIN"/>
    <property type="match status" value="1"/>
</dbReference>
<evidence type="ECO:0000313" key="15">
    <source>
        <dbReference type="RefSeq" id="XP_021821657.1"/>
    </source>
</evidence>
<evidence type="ECO:0000313" key="14">
    <source>
        <dbReference type="RefSeq" id="XP_021821656.1"/>
    </source>
</evidence>
<dbReference type="Pfam" id="PF00520">
    <property type="entry name" value="Ion_trans"/>
    <property type="match status" value="1"/>
</dbReference>
<dbReference type="CDD" id="cd00038">
    <property type="entry name" value="CAP_ED"/>
    <property type="match status" value="1"/>
</dbReference>
<dbReference type="Gene3D" id="2.60.120.10">
    <property type="entry name" value="Jelly Rolls"/>
    <property type="match status" value="1"/>
</dbReference>
<evidence type="ECO:0000256" key="3">
    <source>
        <dbReference type="ARBA" id="ARBA00022448"/>
    </source>
</evidence>
<dbReference type="SUPFAM" id="SSF81324">
    <property type="entry name" value="Voltage-gated potassium channels"/>
    <property type="match status" value="1"/>
</dbReference>
<keyword evidence="3" id="KW-0813">Transport</keyword>
<dbReference type="Gene3D" id="1.10.287.70">
    <property type="match status" value="1"/>
</dbReference>
<comment type="similarity">
    <text evidence="2">Belongs to the cyclic nucleotide-gated cation channel (TC 1.A.1.5) family.</text>
</comment>
<protein>
    <submittedName>
        <fullName evidence="14 15">Cyclic nucleotide-gated ion channel 1-like</fullName>
    </submittedName>
</protein>
<dbReference type="Proteomes" id="UP000515124">
    <property type="component" value="Unplaced"/>
</dbReference>
<sequence length="672" mass="77003">MAGSEVALDVENSIVKTERLVIDHWKSMTAKGKSAPKDKGNRSSRKWSTILKEIFDPQGRFYPIWIKVFVISCVFAVSLDPLFFYIPIVNEDMKCLILDKNLKAIALSFRSLTDRFYIVDIIFQILISLPTPKSPGDARVTKKHKEAPVKGNKPVKDALVIANRIFRSYILVDILAALPIPQVVIFIFFSKTRASRSLKTRKLLNSLLVLQYVPRVLRIFLLCHERHLVPRNAGIWVKGVFNFFLYILASHVLGALWYFLTIQRETDCWQYACKIENGCELTSFDCDDHHTFRNITLLNELCPVNQPNTTLFDFGIFAAALQSGMLRSTDFPQKFMICFWWGLRNLSSLGQNLQTSTYAWENLFAVFVSIIGLLLFLYLIGNLQTYLQFATTRSEKLRQKLKTKDLEIDLWLSRKGLPKNLKEVIMQVVQQKLEQNKDVQVENILSVLPLEHSNFIRRYLRLATLKNVRILKAMDEKLLKAICEHLIPINYNENKDIIGEGDQLDRMLFIRQGIVRTYRTNGKGGKIGTSKLLEKGDLYGGELLNWASNQITSHTVLPISTRNVKSVSKVEAFTLMAGDLELVITKFWWHFTKDKELNQFIEPQLEQLKKLAISSIEREVHRINQAKMNKQQHTPPLAGEGSGGSSTWRQRVNVSKLRDQVSSPRSPLGAPC</sequence>
<feature type="region of interest" description="Disordered" evidence="10">
    <location>
        <begin position="626"/>
        <end position="648"/>
    </location>
</feature>
<dbReference type="InterPro" id="IPR018490">
    <property type="entry name" value="cNMP-bd_dom_sf"/>
</dbReference>
<keyword evidence="9" id="KW-0407">Ion channel</keyword>
<dbReference type="SMART" id="SM00100">
    <property type="entry name" value="cNMP"/>
    <property type="match status" value="1"/>
</dbReference>
<proteinExistence type="inferred from homology"/>
<dbReference type="InterPro" id="IPR014710">
    <property type="entry name" value="RmlC-like_jellyroll"/>
</dbReference>
<dbReference type="KEGG" id="pavi:110763212"/>
<keyword evidence="5 11" id="KW-1133">Transmembrane helix</keyword>
<evidence type="ECO:0000256" key="2">
    <source>
        <dbReference type="ARBA" id="ARBA00010486"/>
    </source>
</evidence>
<keyword evidence="7 11" id="KW-0472">Membrane</keyword>
<dbReference type="GO" id="GO:0016020">
    <property type="term" value="C:membrane"/>
    <property type="evidence" value="ECO:0007669"/>
    <property type="project" value="UniProtKB-SubCell"/>
</dbReference>
<evidence type="ECO:0000256" key="4">
    <source>
        <dbReference type="ARBA" id="ARBA00022692"/>
    </source>
</evidence>
<dbReference type="AlphaFoldDB" id="A0A6P5T364"/>
<evidence type="ECO:0000256" key="9">
    <source>
        <dbReference type="ARBA" id="ARBA00023303"/>
    </source>
</evidence>
<evidence type="ECO:0000313" key="13">
    <source>
        <dbReference type="Proteomes" id="UP000515124"/>
    </source>
</evidence>
<keyword evidence="6" id="KW-0406">Ion transport</keyword>
<dbReference type="GO" id="GO:0005216">
    <property type="term" value="F:monoatomic ion channel activity"/>
    <property type="evidence" value="ECO:0007669"/>
    <property type="project" value="InterPro"/>
</dbReference>
<evidence type="ECO:0000256" key="7">
    <source>
        <dbReference type="ARBA" id="ARBA00023136"/>
    </source>
</evidence>
<evidence type="ECO:0000256" key="6">
    <source>
        <dbReference type="ARBA" id="ARBA00023065"/>
    </source>
</evidence>
<dbReference type="RefSeq" id="XP_021821656.1">
    <property type="nucleotide sequence ID" value="XM_021965964.1"/>
</dbReference>